<dbReference type="AlphaFoldDB" id="A0AAV2AZA3"/>
<reference evidence="1 2" key="1">
    <citation type="submission" date="2024-04" db="EMBL/GenBank/DDBJ databases">
        <authorList>
            <person name="Rising A."/>
            <person name="Reimegard J."/>
            <person name="Sonavane S."/>
            <person name="Akerstrom W."/>
            <person name="Nylinder S."/>
            <person name="Hedman E."/>
            <person name="Kallberg Y."/>
        </authorList>
    </citation>
    <scope>NUCLEOTIDE SEQUENCE [LARGE SCALE GENOMIC DNA]</scope>
</reference>
<proteinExistence type="predicted"/>
<evidence type="ECO:0000313" key="1">
    <source>
        <dbReference type="EMBL" id="CAL1289361.1"/>
    </source>
</evidence>
<dbReference type="Proteomes" id="UP001497382">
    <property type="component" value="Unassembled WGS sequence"/>
</dbReference>
<sequence>MPDKTNVRDFINLSVAFFTT</sequence>
<gene>
    <name evidence="1" type="ORF">LARSCL_LOCUS15893</name>
</gene>
<evidence type="ECO:0000313" key="2">
    <source>
        <dbReference type="Proteomes" id="UP001497382"/>
    </source>
</evidence>
<organism evidence="1 2">
    <name type="scientific">Larinioides sclopetarius</name>
    <dbReference type="NCBI Taxonomy" id="280406"/>
    <lineage>
        <taxon>Eukaryota</taxon>
        <taxon>Metazoa</taxon>
        <taxon>Ecdysozoa</taxon>
        <taxon>Arthropoda</taxon>
        <taxon>Chelicerata</taxon>
        <taxon>Arachnida</taxon>
        <taxon>Araneae</taxon>
        <taxon>Araneomorphae</taxon>
        <taxon>Entelegynae</taxon>
        <taxon>Araneoidea</taxon>
        <taxon>Araneidae</taxon>
        <taxon>Larinioides</taxon>
    </lineage>
</organism>
<dbReference type="EMBL" id="CAXIEN010000247">
    <property type="protein sequence ID" value="CAL1289361.1"/>
    <property type="molecule type" value="Genomic_DNA"/>
</dbReference>
<comment type="caution">
    <text evidence="1">The sequence shown here is derived from an EMBL/GenBank/DDBJ whole genome shotgun (WGS) entry which is preliminary data.</text>
</comment>
<accession>A0AAV2AZA3</accession>
<protein>
    <submittedName>
        <fullName evidence="1">Uncharacterized protein</fullName>
    </submittedName>
</protein>
<name>A0AAV2AZA3_9ARAC</name>
<keyword evidence="2" id="KW-1185">Reference proteome</keyword>